<dbReference type="InterPro" id="IPR013320">
    <property type="entry name" value="ConA-like_dom_sf"/>
</dbReference>
<dbReference type="AlphaFoldDB" id="A0A381V9Q3"/>
<gene>
    <name evidence="1" type="ORF">METZ01_LOCUS89332</name>
</gene>
<dbReference type="EMBL" id="UINC01008094">
    <property type="protein sequence ID" value="SVA36478.1"/>
    <property type="molecule type" value="Genomic_DNA"/>
</dbReference>
<sequence>MSYLGKVALKSSDIRRFDVTSSTSATHTLTWTPPNELSLIVTINGVKQHEDAYSVSGTTLTLTSALVAEDKLEVIGISDIGTTITPAQNSVTNEHITNSAAIATSKVSGALTSVASHGLATSATTDTTNATNIGSGTLATARLGSTIDLSGATVTLPAASVTAHVTAFDDKDVRNDIATLALHSAVGANQAAHNLSNAFIDVFQDATGVATLTTCQRDPAGEFIASVVNDSAVKLLIHSDTSNGSTTFTDSSPSARTISVSGSVTHDTSQQKFGATSITFAGSDKELYTASSSDFNMTGDFTVDFWIRLGAWVNDGSGVLGMTDSNTAGGENTHLSLSNSSTGSLVLGIVVGGTQVSSGFTPSTGSWVHWALVRSGSGSNNITFYINGVVEHQFTGTNAIPTGMVVIGHSGNRWSTSHMDEIRVTNDAKWTSAFTPPTAAYNPVITNATGNFISTTQTANATVSVMDIIVLYKNNAGTNTLNTDLIAAISANGGTNYQNVTLTAGGTFSTGVNIAVANNVTVTNTGTAPKYKISFANQALGSKEAQIHGVALLY</sequence>
<reference evidence="1" key="1">
    <citation type="submission" date="2018-05" db="EMBL/GenBank/DDBJ databases">
        <authorList>
            <person name="Lanie J.A."/>
            <person name="Ng W.-L."/>
            <person name="Kazmierczak K.M."/>
            <person name="Andrzejewski T.M."/>
            <person name="Davidsen T.M."/>
            <person name="Wayne K.J."/>
            <person name="Tettelin H."/>
            <person name="Glass J.I."/>
            <person name="Rusch D."/>
            <person name="Podicherti R."/>
            <person name="Tsui H.-C.T."/>
            <person name="Winkler M.E."/>
        </authorList>
    </citation>
    <scope>NUCLEOTIDE SEQUENCE</scope>
</reference>
<dbReference type="Gene3D" id="2.60.120.200">
    <property type="match status" value="1"/>
</dbReference>
<organism evidence="1">
    <name type="scientific">marine metagenome</name>
    <dbReference type="NCBI Taxonomy" id="408172"/>
    <lineage>
        <taxon>unclassified sequences</taxon>
        <taxon>metagenomes</taxon>
        <taxon>ecological metagenomes</taxon>
    </lineage>
</organism>
<name>A0A381V9Q3_9ZZZZ</name>
<evidence type="ECO:0000313" key="1">
    <source>
        <dbReference type="EMBL" id="SVA36478.1"/>
    </source>
</evidence>
<proteinExistence type="predicted"/>
<evidence type="ECO:0008006" key="2">
    <source>
        <dbReference type="Google" id="ProtNLM"/>
    </source>
</evidence>
<dbReference type="SUPFAM" id="SSF49899">
    <property type="entry name" value="Concanavalin A-like lectins/glucanases"/>
    <property type="match status" value="1"/>
</dbReference>
<accession>A0A381V9Q3</accession>
<protein>
    <recommendedName>
        <fullName evidence="2">LamG-like jellyroll fold domain-containing protein</fullName>
    </recommendedName>
</protein>